<reference evidence="1 2" key="1">
    <citation type="submission" date="2020-04" db="EMBL/GenBank/DDBJ databases">
        <title>Flammeovirga sp. SR4, a novel species isolated from seawater.</title>
        <authorList>
            <person name="Wang X."/>
        </authorList>
    </citation>
    <scope>NUCLEOTIDE SEQUENCE [LARGE SCALE GENOMIC DNA]</scope>
    <source>
        <strain evidence="1 2">ATCC 23126</strain>
    </source>
</reference>
<evidence type="ECO:0000313" key="1">
    <source>
        <dbReference type="EMBL" id="NME72985.1"/>
    </source>
</evidence>
<name>A0A7X9XDN6_9BACT</name>
<protein>
    <submittedName>
        <fullName evidence="1">Uncharacterized protein</fullName>
    </submittedName>
</protein>
<evidence type="ECO:0000313" key="2">
    <source>
        <dbReference type="Proteomes" id="UP000576082"/>
    </source>
</evidence>
<dbReference type="PROSITE" id="PS51257">
    <property type="entry name" value="PROKAR_LIPOPROTEIN"/>
    <property type="match status" value="1"/>
</dbReference>
<dbReference type="EMBL" id="JABANE010000275">
    <property type="protein sequence ID" value="NME72985.1"/>
    <property type="molecule type" value="Genomic_DNA"/>
</dbReference>
<keyword evidence="2" id="KW-1185">Reference proteome</keyword>
<dbReference type="AlphaFoldDB" id="A0A7X9XDN6"/>
<organism evidence="1 2">
    <name type="scientific">Flammeovirga aprica JL-4</name>
    <dbReference type="NCBI Taxonomy" id="694437"/>
    <lineage>
        <taxon>Bacteria</taxon>
        <taxon>Pseudomonadati</taxon>
        <taxon>Bacteroidota</taxon>
        <taxon>Cytophagia</taxon>
        <taxon>Cytophagales</taxon>
        <taxon>Flammeovirgaceae</taxon>
        <taxon>Flammeovirga</taxon>
    </lineage>
</organism>
<gene>
    <name evidence="1" type="ORF">HHU12_33830</name>
</gene>
<dbReference type="RefSeq" id="WP_169661137.1">
    <property type="nucleotide sequence ID" value="NZ_JABANE010000275.1"/>
</dbReference>
<comment type="caution">
    <text evidence="1">The sequence shown here is derived from an EMBL/GenBank/DDBJ whole genome shotgun (WGS) entry which is preliminary data.</text>
</comment>
<sequence>MKRFLSLFFLSVLVFSCTTKEDVEPSKNEPRTITVRSIVDMVVSPMSGKHEAQDGLILTDYEIQIIDELGNPQTQYIDVIYEGMTFTFDNVVGDAHVIIYRYDGQEPFLTDNYVLRGEDTILSGNSSISVEVENKEYSYIVIQGPKDSIKDVYFKGQKGSGNEYLTDANYPEHDAYYVYSYSYHFSHMEVIVEYNDGSFETVKGFHTQPNYQYTYTLNGPGEPIGDPSRNIGLVINPGFEGSPIEMNPGNLPHFGIVGTLTEWNPEMRLMPYEIIDDSAPAEIRYYFDVSEFEGKHEFKFISESHWDCINLGTDNETNSNGKFLLDKGAGNVLYTDATTIVLVYDKFEGDYYVIIEGMYVPASK</sequence>
<dbReference type="Proteomes" id="UP000576082">
    <property type="component" value="Unassembled WGS sequence"/>
</dbReference>
<proteinExistence type="predicted"/>
<accession>A0A7X9XDN6</accession>